<keyword evidence="3" id="KW-1185">Reference proteome</keyword>
<dbReference type="EMBL" id="FN668683">
    <property type="protein sequence ID" value="CBK24162.2"/>
    <property type="molecule type" value="Genomic_DNA"/>
</dbReference>
<sequence length="1295" mass="147141">MSAPFLDSVPTKFQNVLPREYVLQPISAELNLLLDMRKAEQRRPSVEEAISSTLLEFQLSKEMEEAAKRCFQFCMKNETTQEASKAAFFTRFSSKFSNLANPGNSKSMDDFFTRCWEMKHTAKAAVQIDGNLDSFSFILQHHQFVSITEFISSLSLLSLKEHYRQFRPAHEDVEKYPREWWKFAIQSVMWSNRSQSRYRSWRELRSYKANRDEYVSLYKRKLGMKPSLKKDAKGLMRLQKLEDLLSLQEIMIFRRIAMSQVAEESEGKKKSLYSLRKTSSPRPEDEKKKEIWSRFDIDPNESLWEGEMTQDIQLWLDFTIHKISLNLKRDEKKLFSVVFKNAGIRVVNRKEFCQLWCSLQSVNLKYLKNSDSPWNQILYPEKGAILDFQKSGVFLPAEMYKKQETPFLQLFAEIPTVSSDRELRLRCSTLPLCLVANLNCITDVVAFFSDSLSTLHIDGFSSQKSPFSSSSKRRQVRIAREISSYRRSEVDVYVGPIHILLPEDLESNLETRETLVVRLGDMAITNAEAADHSLDVNRFEVFHVRVGSISVLLTDGCENWMVQEVQETKQLKLLHDFQLDALVGICMSPSEVSLSNIEVKATLSMLRFQLHRIHYLALLQWATGFEVQLEHLVAHLAPQLIHLSHSAQRFVEWLWIDDRMKTEDRKSNSDQPLLQIEPVVCYDDEELAFLSAKRTLALHLLFEGVSLSIEENKQSLAELQIRELCVVLTKHAFDTHIDITLSELAFQDWIRSRKEEKDAYFVISRRLTAHEEIETSSSKQLIYISINDISRSSPLLSSASNVTSIMVDCGPLSMVLFPPSLLQLFDFFLPVAYSNPKASPSSESLSANEKILEFLERQAYRFIRRRRIPQNWEQNNVYVSLSLQSISVLLVPAIRSAPFFVGQLYRTALQVGVSPTKIGVEISLGELSVDDLSEGCGSYSSVLSTDHSSTTVTDTSSWFMKASISVFTSKDAPSYPGYRLAFSAALRAPSLVLRARWVDELTNFVVSGPLGELQRELKEMRKPSPPSLLSSLYASAIQIGKDLMQDQSVVQDYFSMPLMSIQIDNFVVVLPENSTSSNHAVFELGNVRIVNDQTFLSSVKLSIENMQAATVFSSSLSQALMGETSCQLQIEVGSTIQCVGAVSRLAIAINQQQLEFFARLAHGNLKEEAILCKGEFLLVAPSTHASDSDLVSQLLHMKPCLSIAVTLEGLSLECLQGDEGYAASTSGQDIIRFCMQTCSESTCFGSLLRRLFRWVFRWRCLKSMIQSALPTSVAIIARRSVSAEMRCPRSLPPSQ</sequence>
<dbReference type="GO" id="GO:0006623">
    <property type="term" value="P:protein targeting to vacuole"/>
    <property type="evidence" value="ECO:0007669"/>
    <property type="project" value="TreeGrafter"/>
</dbReference>
<dbReference type="InParanoid" id="D8M7X3"/>
<evidence type="ECO:0000256" key="1">
    <source>
        <dbReference type="ARBA" id="ARBA00006545"/>
    </source>
</evidence>
<comment type="similarity">
    <text evidence="1">Belongs to the VPS13 family.</text>
</comment>
<accession>D8M7X3</accession>
<evidence type="ECO:0000313" key="3">
    <source>
        <dbReference type="Proteomes" id="UP000008312"/>
    </source>
</evidence>
<dbReference type="InterPro" id="IPR026847">
    <property type="entry name" value="VPS13"/>
</dbReference>
<evidence type="ECO:0000313" key="2">
    <source>
        <dbReference type="EMBL" id="CBK24162.2"/>
    </source>
</evidence>
<dbReference type="PANTHER" id="PTHR16166">
    <property type="entry name" value="VACUOLAR PROTEIN SORTING-ASSOCIATED PROTEIN VPS13"/>
    <property type="match status" value="1"/>
</dbReference>
<gene>
    <name evidence="2" type="ORF">GSBLH_T00006741001</name>
</gene>
<proteinExistence type="inferred from homology"/>
<dbReference type="Proteomes" id="UP000008312">
    <property type="component" value="Unassembled WGS sequence"/>
</dbReference>
<dbReference type="RefSeq" id="XP_012898210.1">
    <property type="nucleotide sequence ID" value="XM_013042756.1"/>
</dbReference>
<reference evidence="2" key="1">
    <citation type="submission" date="2010-02" db="EMBL/GenBank/DDBJ databases">
        <title>Sequencing and annotation of the Blastocystis hominis genome.</title>
        <authorList>
            <person name="Wincker P."/>
        </authorList>
    </citation>
    <scope>NUCLEOTIDE SEQUENCE</scope>
    <source>
        <strain evidence="2">Singapore isolate B</strain>
    </source>
</reference>
<organism evidence="2">
    <name type="scientific">Blastocystis hominis</name>
    <dbReference type="NCBI Taxonomy" id="12968"/>
    <lineage>
        <taxon>Eukaryota</taxon>
        <taxon>Sar</taxon>
        <taxon>Stramenopiles</taxon>
        <taxon>Bigyra</taxon>
        <taxon>Opalozoa</taxon>
        <taxon>Opalinata</taxon>
        <taxon>Blastocystidae</taxon>
        <taxon>Blastocystis</taxon>
    </lineage>
</organism>
<dbReference type="PANTHER" id="PTHR16166:SF93">
    <property type="entry name" value="INTERMEMBRANE LIPID TRANSFER PROTEIN VPS13"/>
    <property type="match status" value="1"/>
</dbReference>
<dbReference type="GeneID" id="24922865"/>
<dbReference type="GO" id="GO:0045053">
    <property type="term" value="P:protein retention in Golgi apparatus"/>
    <property type="evidence" value="ECO:0007669"/>
    <property type="project" value="TreeGrafter"/>
</dbReference>
<protein>
    <submittedName>
        <fullName evidence="2">Uncharacterized protein</fullName>
    </submittedName>
</protein>
<name>D8M7X3_BLAHO</name>